<keyword evidence="9 10" id="KW-0472">Membrane</keyword>
<comment type="function">
    <text evidence="10">Catalyzes the condensation of 2 ATP molecules into cyclic di-AMP (c-di-AMP), a second messenger used to regulate differing processes in different bacteria.</text>
</comment>
<sequence>MFAIKFKLELIFLWNLKDILINIQIKDLFDILIVSFIFYKLYLLIKETRAEQLMKGILILLFITKAAEFSKLHSVSWLLNNTIKAGMFALVVVFQPELRRILEHLGQAKFISPNMKASRGDTEKVIDELVEGCSSLSRQKIGALIVIERKTGINEVIQTGTFLDADISRQLLINIFIPNTPLHDGAVVIRKNKIIAAGCFLPLTENKFLNQELGTRHRAALGISERSDCISVVVSEETGAMSVAISGKLRKGLKEDELRKQLVDSLMEEPVKYSFMAKKVSKQDE</sequence>
<comment type="caution">
    <text evidence="12">The sequence shown here is derived from an EMBL/GenBank/DDBJ whole genome shotgun (WGS) entry which is preliminary data.</text>
</comment>
<accession>A0ABV9QJ43</accession>
<evidence type="ECO:0000256" key="1">
    <source>
        <dbReference type="ARBA" id="ARBA00000877"/>
    </source>
</evidence>
<dbReference type="PROSITE" id="PS51794">
    <property type="entry name" value="DAC"/>
    <property type="match status" value="1"/>
</dbReference>
<comment type="subunit">
    <text evidence="10">Probably a homodimer.</text>
</comment>
<protein>
    <recommendedName>
        <fullName evidence="10">Diadenylate cyclase</fullName>
        <shortName evidence="10">DAC</shortName>
        <ecNumber evidence="10">2.7.7.85</ecNumber>
    </recommendedName>
    <alternativeName>
        <fullName evidence="10">Cyclic-di-AMP synthase</fullName>
        <shortName evidence="10">c-di-AMP synthase</shortName>
    </alternativeName>
</protein>
<dbReference type="EC" id="2.7.7.85" evidence="10"/>
<dbReference type="Proteomes" id="UP001595916">
    <property type="component" value="Unassembled WGS sequence"/>
</dbReference>
<dbReference type="PANTHER" id="PTHR34185">
    <property type="entry name" value="DIADENYLATE CYCLASE"/>
    <property type="match status" value="1"/>
</dbReference>
<evidence type="ECO:0000313" key="12">
    <source>
        <dbReference type="EMBL" id="MFC4804365.1"/>
    </source>
</evidence>
<keyword evidence="4 10" id="KW-0812">Transmembrane</keyword>
<dbReference type="Pfam" id="PF19293">
    <property type="entry name" value="CdaA_N"/>
    <property type="match status" value="1"/>
</dbReference>
<reference evidence="13" key="1">
    <citation type="journal article" date="2019" name="Int. J. Syst. Evol. Microbiol.">
        <title>The Global Catalogue of Microorganisms (GCM) 10K type strain sequencing project: providing services to taxonomists for standard genome sequencing and annotation.</title>
        <authorList>
            <consortium name="The Broad Institute Genomics Platform"/>
            <consortium name="The Broad Institute Genome Sequencing Center for Infectious Disease"/>
            <person name="Wu L."/>
            <person name="Ma J."/>
        </authorList>
    </citation>
    <scope>NUCLEOTIDE SEQUENCE [LARGE SCALE GENOMIC DNA]</scope>
    <source>
        <strain evidence="13">CCUG 46385</strain>
    </source>
</reference>
<dbReference type="EMBL" id="JBHSHL010000014">
    <property type="protein sequence ID" value="MFC4804365.1"/>
    <property type="molecule type" value="Genomic_DNA"/>
</dbReference>
<keyword evidence="2 10" id="KW-1003">Cell membrane</keyword>
<evidence type="ECO:0000256" key="7">
    <source>
        <dbReference type="ARBA" id="ARBA00022840"/>
    </source>
</evidence>
<dbReference type="RefSeq" id="WP_379787872.1">
    <property type="nucleotide sequence ID" value="NZ_JBHSHL010000014.1"/>
</dbReference>
<keyword evidence="6 10" id="KW-0547">Nucleotide-binding</keyword>
<dbReference type="GO" id="GO:0106408">
    <property type="term" value="F:diadenylate cyclase activity"/>
    <property type="evidence" value="ECO:0007669"/>
    <property type="project" value="UniProtKB-EC"/>
</dbReference>
<dbReference type="Gene3D" id="3.40.1700.10">
    <property type="entry name" value="DNA integrity scanning protein, DisA, N-terminal domain"/>
    <property type="match status" value="1"/>
</dbReference>
<feature type="domain" description="DAC" evidence="11">
    <location>
        <begin position="95"/>
        <end position="255"/>
    </location>
</feature>
<keyword evidence="7 10" id="KW-0067">ATP-binding</keyword>
<evidence type="ECO:0000256" key="4">
    <source>
        <dbReference type="ARBA" id="ARBA00022692"/>
    </source>
</evidence>
<evidence type="ECO:0000256" key="9">
    <source>
        <dbReference type="ARBA" id="ARBA00023136"/>
    </source>
</evidence>
<evidence type="ECO:0000256" key="8">
    <source>
        <dbReference type="ARBA" id="ARBA00022989"/>
    </source>
</evidence>
<comment type="catalytic activity">
    <reaction evidence="1 10">
        <text>2 ATP = 3',3'-c-di-AMP + 2 diphosphate</text>
        <dbReference type="Rhea" id="RHEA:35655"/>
        <dbReference type="ChEBI" id="CHEBI:30616"/>
        <dbReference type="ChEBI" id="CHEBI:33019"/>
        <dbReference type="ChEBI" id="CHEBI:71500"/>
        <dbReference type="EC" id="2.7.7.85"/>
    </reaction>
</comment>
<comment type="similarity">
    <text evidence="10">Belongs to the adenylate cyclase family. DacA/CdaA subfamily.</text>
</comment>
<evidence type="ECO:0000256" key="3">
    <source>
        <dbReference type="ARBA" id="ARBA00022679"/>
    </source>
</evidence>
<evidence type="ECO:0000256" key="6">
    <source>
        <dbReference type="ARBA" id="ARBA00022741"/>
    </source>
</evidence>
<dbReference type="InterPro" id="IPR014046">
    <property type="entry name" value="C-di-AMP_synthase"/>
</dbReference>
<organism evidence="12 13">
    <name type="scientific">Filifactor villosus</name>
    <dbReference type="NCBI Taxonomy" id="29374"/>
    <lineage>
        <taxon>Bacteria</taxon>
        <taxon>Bacillati</taxon>
        <taxon>Bacillota</taxon>
        <taxon>Clostridia</taxon>
        <taxon>Peptostreptococcales</taxon>
        <taxon>Filifactoraceae</taxon>
        <taxon>Filifactor</taxon>
    </lineage>
</organism>
<dbReference type="PANTHER" id="PTHR34185:SF1">
    <property type="entry name" value="DIADENYLATE CYCLASE"/>
    <property type="match status" value="1"/>
</dbReference>
<dbReference type="InterPro" id="IPR034701">
    <property type="entry name" value="CdaA"/>
</dbReference>
<gene>
    <name evidence="12" type="primary">cdaA</name>
    <name evidence="10" type="synonym">dacA</name>
    <name evidence="12" type="ORF">ACFO4R_04645</name>
</gene>
<dbReference type="InterPro" id="IPR003390">
    <property type="entry name" value="DNA_integrity_scan_DisA_N"/>
</dbReference>
<dbReference type="SUPFAM" id="SSF143597">
    <property type="entry name" value="YojJ-like"/>
    <property type="match status" value="1"/>
</dbReference>
<evidence type="ECO:0000313" key="13">
    <source>
        <dbReference type="Proteomes" id="UP001595916"/>
    </source>
</evidence>
<dbReference type="NCBIfam" id="TIGR00159">
    <property type="entry name" value="diadenylate cyclase CdaA"/>
    <property type="match status" value="1"/>
</dbReference>
<proteinExistence type="inferred from homology"/>
<dbReference type="InterPro" id="IPR050338">
    <property type="entry name" value="DisA"/>
</dbReference>
<evidence type="ECO:0000256" key="10">
    <source>
        <dbReference type="HAMAP-Rule" id="MF_01499"/>
    </source>
</evidence>
<dbReference type="InterPro" id="IPR045585">
    <property type="entry name" value="CdaA_N"/>
</dbReference>
<evidence type="ECO:0000259" key="11">
    <source>
        <dbReference type="PROSITE" id="PS51794"/>
    </source>
</evidence>
<evidence type="ECO:0000256" key="5">
    <source>
        <dbReference type="ARBA" id="ARBA00022695"/>
    </source>
</evidence>
<evidence type="ECO:0000256" key="2">
    <source>
        <dbReference type="ARBA" id="ARBA00022475"/>
    </source>
</evidence>
<dbReference type="Pfam" id="PF02457">
    <property type="entry name" value="DAC"/>
    <property type="match status" value="1"/>
</dbReference>
<keyword evidence="13" id="KW-1185">Reference proteome</keyword>
<keyword evidence="8 10" id="KW-1133">Transmembrane helix</keyword>
<name>A0ABV9QJ43_9FIRM</name>
<dbReference type="InterPro" id="IPR036888">
    <property type="entry name" value="DNA_integrity_DisA_N_sf"/>
</dbReference>
<dbReference type="HAMAP" id="MF_01499">
    <property type="entry name" value="DacA"/>
    <property type="match status" value="1"/>
</dbReference>
<keyword evidence="5 10" id="KW-0548">Nucleotidyltransferase</keyword>
<keyword evidence="3 10" id="KW-0808">Transferase</keyword>
<dbReference type="PIRSF" id="PIRSF004793">
    <property type="entry name" value="UCP004793"/>
    <property type="match status" value="1"/>
</dbReference>